<dbReference type="Gene3D" id="2.130.10.10">
    <property type="entry name" value="YVTN repeat-like/Quinoprotein amine dehydrogenase"/>
    <property type="match status" value="4"/>
</dbReference>
<dbReference type="EMBL" id="CP053452">
    <property type="protein sequence ID" value="QJX00610.1"/>
    <property type="molecule type" value="Genomic_DNA"/>
</dbReference>
<feature type="domain" description="RNA polymerase sigma factor 70 region 4 type 2" evidence="6">
    <location>
        <begin position="139"/>
        <end position="191"/>
    </location>
</feature>
<evidence type="ECO:0000313" key="8">
    <source>
        <dbReference type="Proteomes" id="UP000503447"/>
    </source>
</evidence>
<name>A0A6M5Z2H9_9BACT</name>
<organism evidence="7 8">
    <name type="scientific">Frigoriglobus tundricola</name>
    <dbReference type="NCBI Taxonomy" id="2774151"/>
    <lineage>
        <taxon>Bacteria</taxon>
        <taxon>Pseudomonadati</taxon>
        <taxon>Planctomycetota</taxon>
        <taxon>Planctomycetia</taxon>
        <taxon>Gemmatales</taxon>
        <taxon>Gemmataceae</taxon>
        <taxon>Frigoriglobus</taxon>
    </lineage>
</organism>
<dbReference type="SUPFAM" id="SSF50978">
    <property type="entry name" value="WD40 repeat-like"/>
    <property type="match status" value="1"/>
</dbReference>
<dbReference type="InterPro" id="IPR036388">
    <property type="entry name" value="WH-like_DNA-bd_sf"/>
</dbReference>
<dbReference type="SUPFAM" id="SSF88659">
    <property type="entry name" value="Sigma3 and sigma4 domains of RNA polymerase sigma factors"/>
    <property type="match status" value="1"/>
</dbReference>
<dbReference type="Gene3D" id="1.10.10.10">
    <property type="entry name" value="Winged helix-like DNA-binding domain superfamily/Winged helix DNA-binding domain"/>
    <property type="match status" value="1"/>
</dbReference>
<dbReference type="PROSITE" id="PS50294">
    <property type="entry name" value="WD_REPEATS_REGION"/>
    <property type="match status" value="1"/>
</dbReference>
<feature type="compositionally biased region" description="Polar residues" evidence="4">
    <location>
        <begin position="844"/>
        <end position="854"/>
    </location>
</feature>
<dbReference type="GO" id="GO:0003677">
    <property type="term" value="F:DNA binding"/>
    <property type="evidence" value="ECO:0007669"/>
    <property type="project" value="InterPro"/>
</dbReference>
<dbReference type="CDD" id="cd06171">
    <property type="entry name" value="Sigma70_r4"/>
    <property type="match status" value="1"/>
</dbReference>
<dbReference type="SUPFAM" id="SSF69322">
    <property type="entry name" value="Tricorn protease domain 2"/>
    <property type="match status" value="2"/>
</dbReference>
<dbReference type="InterPro" id="IPR013324">
    <property type="entry name" value="RNA_pol_sigma_r3/r4-like"/>
</dbReference>
<feature type="repeat" description="WD" evidence="3">
    <location>
        <begin position="629"/>
        <end position="669"/>
    </location>
</feature>
<dbReference type="InterPro" id="IPR007627">
    <property type="entry name" value="RNA_pol_sigma70_r2"/>
</dbReference>
<protein>
    <submittedName>
        <fullName evidence="7">Uncharacterized protein</fullName>
    </submittedName>
</protein>
<dbReference type="InterPro" id="IPR015943">
    <property type="entry name" value="WD40/YVTN_repeat-like_dom_sf"/>
</dbReference>
<feature type="domain" description="RNA polymerase sigma-70 region 2" evidence="5">
    <location>
        <begin position="46"/>
        <end position="100"/>
    </location>
</feature>
<feature type="repeat" description="WD" evidence="3">
    <location>
        <begin position="672"/>
        <end position="710"/>
    </location>
</feature>
<dbReference type="NCBIfam" id="TIGR02937">
    <property type="entry name" value="sigma70-ECF"/>
    <property type="match status" value="1"/>
</dbReference>
<keyword evidence="1 3" id="KW-0853">WD repeat</keyword>
<feature type="region of interest" description="Disordered" evidence="4">
    <location>
        <begin position="835"/>
        <end position="854"/>
    </location>
</feature>
<evidence type="ECO:0000313" key="7">
    <source>
        <dbReference type="EMBL" id="QJX00610.1"/>
    </source>
</evidence>
<dbReference type="RefSeq" id="WP_171475321.1">
    <property type="nucleotide sequence ID" value="NZ_CP053452.2"/>
</dbReference>
<dbReference type="SUPFAM" id="SSF88946">
    <property type="entry name" value="Sigma2 domain of RNA polymerase sigma factors"/>
    <property type="match status" value="1"/>
</dbReference>
<keyword evidence="2" id="KW-0677">Repeat</keyword>
<proteinExistence type="predicted"/>
<dbReference type="Pfam" id="PF00400">
    <property type="entry name" value="WD40"/>
    <property type="match status" value="1"/>
</dbReference>
<evidence type="ECO:0000256" key="1">
    <source>
        <dbReference type="ARBA" id="ARBA00022574"/>
    </source>
</evidence>
<dbReference type="Pfam" id="PF04542">
    <property type="entry name" value="Sigma70_r2"/>
    <property type="match status" value="1"/>
</dbReference>
<feature type="repeat" description="WD" evidence="3">
    <location>
        <begin position="723"/>
        <end position="754"/>
    </location>
</feature>
<accession>A0A6M5Z2H9</accession>
<dbReference type="InterPro" id="IPR013249">
    <property type="entry name" value="RNA_pol_sigma70_r4_t2"/>
</dbReference>
<reference evidence="8" key="1">
    <citation type="submission" date="2020-05" db="EMBL/GenBank/DDBJ databases">
        <title>Frigoriglobus tundricola gen. nov., sp. nov., a psychrotolerant cellulolytic planctomycete of the family Gemmataceae with two divergent copies of 16S rRNA gene.</title>
        <authorList>
            <person name="Kulichevskaya I.S."/>
            <person name="Ivanova A.A."/>
            <person name="Naumoff D.G."/>
            <person name="Beletsky A.V."/>
            <person name="Rijpstra W.I.C."/>
            <person name="Sinninghe Damste J.S."/>
            <person name="Mardanov A.V."/>
            <person name="Ravin N.V."/>
            <person name="Dedysh S.N."/>
        </authorList>
    </citation>
    <scope>NUCLEOTIDE SEQUENCE [LARGE SCALE GENOMIC DNA]</scope>
    <source>
        <strain evidence="8">PL17</strain>
    </source>
</reference>
<dbReference type="PANTHER" id="PTHR22847">
    <property type="entry name" value="WD40 REPEAT PROTEIN"/>
    <property type="match status" value="1"/>
</dbReference>
<dbReference type="InterPro" id="IPR001680">
    <property type="entry name" value="WD40_rpt"/>
</dbReference>
<evidence type="ECO:0000256" key="4">
    <source>
        <dbReference type="SAM" id="MobiDB-lite"/>
    </source>
</evidence>
<dbReference type="KEGG" id="ftj:FTUN_8242"/>
<dbReference type="CDD" id="cd00200">
    <property type="entry name" value="WD40"/>
    <property type="match status" value="1"/>
</dbReference>
<keyword evidence="8" id="KW-1185">Reference proteome</keyword>
<dbReference type="PROSITE" id="PS50082">
    <property type="entry name" value="WD_REPEATS_2"/>
    <property type="match status" value="4"/>
</dbReference>
<evidence type="ECO:0000259" key="5">
    <source>
        <dbReference type="Pfam" id="PF04542"/>
    </source>
</evidence>
<dbReference type="InterPro" id="IPR013325">
    <property type="entry name" value="RNA_pol_sigma_r2"/>
</dbReference>
<feature type="repeat" description="WD" evidence="3">
    <location>
        <begin position="333"/>
        <end position="362"/>
    </location>
</feature>
<dbReference type="InterPro" id="IPR036322">
    <property type="entry name" value="WD40_repeat_dom_sf"/>
</dbReference>
<sequence>MLDPRRGTALYRAAESLARLKEATSDRALLHRFTRDHDPAAFTELLARHGPAVWGVCRRVTRHHADAEDVFQATFLVLARQAARVQKAASVGSWLYGVALRIGRKVRAKGDRVPIPARLTSPAAPLEPPVALSWNEVRGALDEELARLPDRLRAVVLLCYFQGMTQDEAAAELGWTARTVKARVARARELLRARLTRRGIELSAALAVPLLTAELVPAVPGHLLTALAASAAGLARSGSPGTDLSARVVALARTEVPTVSLFRLVVLVTTAAGLLTAGSLIGRPADPAAERDVRLGAAAAPPPTVPEPKLPATGIRIGTKEFRQVGWHTRVFFTDAGKTLMTAGERGTVRFWDVQRGETVHEIDLKGNHHDAAATPDGRLLAVVGYRLPKGNDDAGGDALWLIDAVDRKVRHCIGIPERLGGNHQKVCISDDGKRVVVEHEGDVRIFDTKSGEELMRHKGRINAGTLALSRDGKLIAFGRYDLYLWKWDSGEEPKKFVRVASFGVETAGFTPDGKALLAVSSGGRVASFDVATGRQTATFDLGGTPWKWSFNPDGLALAIVFMESRGQESRGVVLWDPSTGKEIGRLPVGHSNASHVSWSADGTRLAAVTDYRIWAWDVATRKPLGPSSPGHEGYITAFAFGPDGQLYSASDDHTIRSWNPTTGKPGQELIHKAWVRDLAVSDDGSLVAGSALVNDLRIWDAKSGTERFRLLGNGEMGGKRRVRFTPDGKQLIAWGDDLFLRVWDMSTGKLRAEYRTLPEGVTEAELDDERLLALKMMGFAPVDISADGSTFAFCQHKVVQLFDVASGRERSKLEVDPNGIISLALSPDGKRMIVGGRGKPTETRLSNGMTRHSSAKQHQTALWDVAAKKVIWETTSPGSWAIQVGFSPDGKRTAETVSDEDEKTHAVRIWDTESGKELGRIELPSRAGHFAFDRTGQRLAVAYQDTTAACFDLGTALKPANDK</sequence>
<dbReference type="SMART" id="SM00320">
    <property type="entry name" value="WD40"/>
    <property type="match status" value="9"/>
</dbReference>
<dbReference type="Pfam" id="PF08281">
    <property type="entry name" value="Sigma70_r4_2"/>
    <property type="match status" value="1"/>
</dbReference>
<dbReference type="PANTHER" id="PTHR22847:SF637">
    <property type="entry name" value="WD REPEAT DOMAIN 5B"/>
    <property type="match status" value="1"/>
</dbReference>
<evidence type="ECO:0000256" key="2">
    <source>
        <dbReference type="ARBA" id="ARBA00022737"/>
    </source>
</evidence>
<gene>
    <name evidence="7" type="ORF">FTUN_8242</name>
</gene>
<evidence type="ECO:0000256" key="3">
    <source>
        <dbReference type="PROSITE-ProRule" id="PRU00221"/>
    </source>
</evidence>
<dbReference type="GO" id="GO:0006352">
    <property type="term" value="P:DNA-templated transcription initiation"/>
    <property type="evidence" value="ECO:0007669"/>
    <property type="project" value="InterPro"/>
</dbReference>
<dbReference type="AlphaFoldDB" id="A0A6M5Z2H9"/>
<dbReference type="InterPro" id="IPR014284">
    <property type="entry name" value="RNA_pol_sigma-70_dom"/>
</dbReference>
<dbReference type="GO" id="GO:0016987">
    <property type="term" value="F:sigma factor activity"/>
    <property type="evidence" value="ECO:0007669"/>
    <property type="project" value="InterPro"/>
</dbReference>
<dbReference type="Gene3D" id="1.10.1740.10">
    <property type="match status" value="1"/>
</dbReference>
<dbReference type="GO" id="GO:0005829">
    <property type="term" value="C:cytosol"/>
    <property type="evidence" value="ECO:0007669"/>
    <property type="project" value="UniProtKB-ARBA"/>
</dbReference>
<dbReference type="Proteomes" id="UP000503447">
    <property type="component" value="Chromosome"/>
</dbReference>
<evidence type="ECO:0000259" key="6">
    <source>
        <dbReference type="Pfam" id="PF08281"/>
    </source>
</evidence>